<dbReference type="InterPro" id="IPR041705">
    <property type="entry name" value="PIN_Sll0205"/>
</dbReference>
<accession>A0A8J7CFY1</accession>
<evidence type="ECO:0000313" key="3">
    <source>
        <dbReference type="Proteomes" id="UP000629098"/>
    </source>
</evidence>
<proteinExistence type="predicted"/>
<feature type="domain" description="PIN" evidence="1">
    <location>
        <begin position="7"/>
        <end position="127"/>
    </location>
</feature>
<organism evidence="2 3">
    <name type="scientific">Iningainema tapete BLCC-T55</name>
    <dbReference type="NCBI Taxonomy" id="2748662"/>
    <lineage>
        <taxon>Bacteria</taxon>
        <taxon>Bacillati</taxon>
        <taxon>Cyanobacteriota</taxon>
        <taxon>Cyanophyceae</taxon>
        <taxon>Nostocales</taxon>
        <taxon>Scytonemataceae</taxon>
        <taxon>Iningainema tapete</taxon>
    </lineage>
</organism>
<reference evidence="2" key="1">
    <citation type="submission" date="2020-09" db="EMBL/GenBank/DDBJ databases">
        <title>Iningainema tapete sp. nov. (Scytonemataceae, Cyanobacteria) from greenhouses in central Florida (USA) produces two types of nodularin with biosynthetic potential for microcystin-LR and anabaenopeptins.</title>
        <authorList>
            <person name="Berthold D.E."/>
            <person name="Lefler F.W."/>
            <person name="Huang I.-S."/>
            <person name="Abdulla H."/>
            <person name="Zimba P.V."/>
            <person name="Laughinghouse H.D. IV."/>
        </authorList>
    </citation>
    <scope>NUCLEOTIDE SEQUENCE</scope>
    <source>
        <strain evidence="2">BLCCT55</strain>
    </source>
</reference>
<name>A0A8J7CFY1_9CYAN</name>
<dbReference type="InterPro" id="IPR052919">
    <property type="entry name" value="TA_system_RNase"/>
</dbReference>
<comment type="caution">
    <text evidence="2">The sequence shown here is derived from an EMBL/GenBank/DDBJ whole genome shotgun (WGS) entry which is preliminary data.</text>
</comment>
<dbReference type="Pfam" id="PF01850">
    <property type="entry name" value="PIN"/>
    <property type="match status" value="1"/>
</dbReference>
<dbReference type="RefSeq" id="WP_190834171.1">
    <property type="nucleotide sequence ID" value="NZ_CAWPPI010000083.1"/>
</dbReference>
<dbReference type="Gene3D" id="3.40.50.1010">
    <property type="entry name" value="5'-nuclease"/>
    <property type="match status" value="1"/>
</dbReference>
<dbReference type="PANTHER" id="PTHR36173">
    <property type="entry name" value="RIBONUCLEASE VAPC16-RELATED"/>
    <property type="match status" value="1"/>
</dbReference>
<dbReference type="AlphaFoldDB" id="A0A8J7CFY1"/>
<dbReference type="EMBL" id="JACXAE010000083">
    <property type="protein sequence ID" value="MBD2775575.1"/>
    <property type="molecule type" value="Genomic_DNA"/>
</dbReference>
<evidence type="ECO:0000313" key="2">
    <source>
        <dbReference type="EMBL" id="MBD2775575.1"/>
    </source>
</evidence>
<protein>
    <submittedName>
        <fullName evidence="2">Type II toxin-antitoxin system VapC family toxin</fullName>
    </submittedName>
</protein>
<dbReference type="InterPro" id="IPR002716">
    <property type="entry name" value="PIN_dom"/>
</dbReference>
<dbReference type="CDD" id="cd09872">
    <property type="entry name" value="PIN_Sll0205-like"/>
    <property type="match status" value="1"/>
</dbReference>
<dbReference type="InterPro" id="IPR029060">
    <property type="entry name" value="PIN-like_dom_sf"/>
</dbReference>
<dbReference type="SUPFAM" id="SSF88723">
    <property type="entry name" value="PIN domain-like"/>
    <property type="match status" value="1"/>
</dbReference>
<gene>
    <name evidence="2" type="ORF">ICL16_26835</name>
</gene>
<keyword evidence="3" id="KW-1185">Reference proteome</keyword>
<evidence type="ECO:0000259" key="1">
    <source>
        <dbReference type="Pfam" id="PF01850"/>
    </source>
</evidence>
<sequence>MAGSIKIVLDTCALIWWSLDPDKLSQRAREACYQMEQEKNGLVPSTAIWEIAIKIKNHKLDLGVDLDDYIATLKQSNVIRIIPIDEEIWLASVKLEWEHRDPADRVVVAVAKKNQAAIITADQKIASFYSFVIW</sequence>
<dbReference type="PANTHER" id="PTHR36173:SF1">
    <property type="entry name" value="RIBONUCLEASE VAPC22"/>
    <property type="match status" value="1"/>
</dbReference>
<dbReference type="Proteomes" id="UP000629098">
    <property type="component" value="Unassembled WGS sequence"/>
</dbReference>